<feature type="transmembrane region" description="Helical" evidence="7">
    <location>
        <begin position="214"/>
        <end position="233"/>
    </location>
</feature>
<organism evidence="9 10">
    <name type="scientific">Actinoallomurus acaciae</name>
    <dbReference type="NCBI Taxonomy" id="502577"/>
    <lineage>
        <taxon>Bacteria</taxon>
        <taxon>Bacillati</taxon>
        <taxon>Actinomycetota</taxon>
        <taxon>Actinomycetes</taxon>
        <taxon>Streptosporangiales</taxon>
        <taxon>Thermomonosporaceae</taxon>
        <taxon>Actinoallomurus</taxon>
    </lineage>
</organism>
<feature type="domain" description="EamA" evidence="8">
    <location>
        <begin position="8"/>
        <end position="143"/>
    </location>
</feature>
<sequence>MEQRNDASGVLLVLMAGILWGTVGPAQLLADVAAGPVALGGARILLGGVVLAGTVLVTAPRAYRTLSRTSWPPLLAASAATATFQAAFMTSVARTCAAVATAIAFGVAPVSTGVCERLVLGTRLTRRWIGGTACAIIGCALVMTPAGAVRVGVYGAAFGALAGGCFGIYTVSAKRLIQRGVGMPAAVSVTLLAGGAVLAPWTLADLPALGTVRALALVTWLGPVTAALAYWFFVTGLRRVTAATAGTLSLAEPLVATALAVSILGERPSAPVTAGSVLLLGGLAVVSAPSRRPRAPYALSRARAALTSRTSSAPRTDPAPGTAVVPRPPTSVTRR</sequence>
<dbReference type="SUPFAM" id="SSF103481">
    <property type="entry name" value="Multidrug resistance efflux transporter EmrE"/>
    <property type="match status" value="2"/>
</dbReference>
<evidence type="ECO:0000256" key="4">
    <source>
        <dbReference type="ARBA" id="ARBA00022989"/>
    </source>
</evidence>
<feature type="transmembrane region" description="Helical" evidence="7">
    <location>
        <begin position="152"/>
        <end position="171"/>
    </location>
</feature>
<dbReference type="EMBL" id="JBHLZP010000208">
    <property type="protein sequence ID" value="MFB9835533.1"/>
    <property type="molecule type" value="Genomic_DNA"/>
</dbReference>
<dbReference type="InterPro" id="IPR050638">
    <property type="entry name" value="AA-Vitamin_Transporters"/>
</dbReference>
<feature type="transmembrane region" description="Helical" evidence="7">
    <location>
        <begin position="127"/>
        <end position="146"/>
    </location>
</feature>
<evidence type="ECO:0000256" key="5">
    <source>
        <dbReference type="ARBA" id="ARBA00023136"/>
    </source>
</evidence>
<evidence type="ECO:0000256" key="1">
    <source>
        <dbReference type="ARBA" id="ARBA00004141"/>
    </source>
</evidence>
<feature type="compositionally biased region" description="Low complexity" evidence="6">
    <location>
        <begin position="305"/>
        <end position="316"/>
    </location>
</feature>
<evidence type="ECO:0000259" key="8">
    <source>
        <dbReference type="Pfam" id="PF00892"/>
    </source>
</evidence>
<feature type="domain" description="EamA" evidence="8">
    <location>
        <begin position="155"/>
        <end position="287"/>
    </location>
</feature>
<comment type="caution">
    <text evidence="9">The sequence shown here is derived from an EMBL/GenBank/DDBJ whole genome shotgun (WGS) entry which is preliminary data.</text>
</comment>
<comment type="similarity">
    <text evidence="2">Belongs to the EamA transporter family.</text>
</comment>
<dbReference type="PANTHER" id="PTHR32322:SF2">
    <property type="entry name" value="EAMA DOMAIN-CONTAINING PROTEIN"/>
    <property type="match status" value="1"/>
</dbReference>
<comment type="subcellular location">
    <subcellularLocation>
        <location evidence="1">Membrane</location>
        <topology evidence="1">Multi-pass membrane protein</topology>
    </subcellularLocation>
</comment>
<dbReference type="Pfam" id="PF00892">
    <property type="entry name" value="EamA"/>
    <property type="match status" value="2"/>
</dbReference>
<feature type="transmembrane region" description="Helical" evidence="7">
    <location>
        <begin position="97"/>
        <end position="115"/>
    </location>
</feature>
<dbReference type="Proteomes" id="UP001589627">
    <property type="component" value="Unassembled WGS sequence"/>
</dbReference>
<feature type="transmembrane region" description="Helical" evidence="7">
    <location>
        <begin position="40"/>
        <end position="59"/>
    </location>
</feature>
<accession>A0ABV5YLL9</accession>
<evidence type="ECO:0000256" key="2">
    <source>
        <dbReference type="ARBA" id="ARBA00007362"/>
    </source>
</evidence>
<keyword evidence="10" id="KW-1185">Reference proteome</keyword>
<feature type="region of interest" description="Disordered" evidence="6">
    <location>
        <begin position="305"/>
        <end position="335"/>
    </location>
</feature>
<keyword evidence="3 7" id="KW-0812">Transmembrane</keyword>
<evidence type="ECO:0000313" key="10">
    <source>
        <dbReference type="Proteomes" id="UP001589627"/>
    </source>
</evidence>
<keyword evidence="4 7" id="KW-1133">Transmembrane helix</keyword>
<name>A0ABV5YLL9_9ACTN</name>
<evidence type="ECO:0000313" key="9">
    <source>
        <dbReference type="EMBL" id="MFB9835533.1"/>
    </source>
</evidence>
<evidence type="ECO:0000256" key="3">
    <source>
        <dbReference type="ARBA" id="ARBA00022692"/>
    </source>
</evidence>
<protein>
    <submittedName>
        <fullName evidence="9">DMT family transporter</fullName>
    </submittedName>
</protein>
<reference evidence="9 10" key="1">
    <citation type="submission" date="2024-09" db="EMBL/GenBank/DDBJ databases">
        <authorList>
            <person name="Sun Q."/>
            <person name="Mori K."/>
        </authorList>
    </citation>
    <scope>NUCLEOTIDE SEQUENCE [LARGE SCALE GENOMIC DNA]</scope>
    <source>
        <strain evidence="9 10">TBRC 0563</strain>
    </source>
</reference>
<dbReference type="RefSeq" id="WP_378207220.1">
    <property type="nucleotide sequence ID" value="NZ_JBHLZP010000208.1"/>
</dbReference>
<keyword evidence="5 7" id="KW-0472">Membrane</keyword>
<dbReference type="PANTHER" id="PTHR32322">
    <property type="entry name" value="INNER MEMBRANE TRANSPORTER"/>
    <property type="match status" value="1"/>
</dbReference>
<gene>
    <name evidence="9" type="ORF">ACFFNX_25460</name>
</gene>
<evidence type="ECO:0000256" key="6">
    <source>
        <dbReference type="SAM" id="MobiDB-lite"/>
    </source>
</evidence>
<evidence type="ECO:0000256" key="7">
    <source>
        <dbReference type="SAM" id="Phobius"/>
    </source>
</evidence>
<proteinExistence type="inferred from homology"/>
<dbReference type="InterPro" id="IPR000620">
    <property type="entry name" value="EamA_dom"/>
</dbReference>
<feature type="transmembrane region" description="Helical" evidence="7">
    <location>
        <begin position="71"/>
        <end position="91"/>
    </location>
</feature>
<feature type="transmembrane region" description="Helical" evidence="7">
    <location>
        <begin position="183"/>
        <end position="202"/>
    </location>
</feature>
<dbReference type="InterPro" id="IPR037185">
    <property type="entry name" value="EmrE-like"/>
</dbReference>